<dbReference type="GO" id="GO:0000166">
    <property type="term" value="F:nucleotide binding"/>
    <property type="evidence" value="ECO:0007669"/>
    <property type="project" value="UniProtKB-KW"/>
</dbReference>
<dbReference type="PROSITE" id="PS51318">
    <property type="entry name" value="TAT"/>
    <property type="match status" value="1"/>
</dbReference>
<dbReference type="Pfam" id="PF00149">
    <property type="entry name" value="Metallophos"/>
    <property type="match status" value="1"/>
</dbReference>
<keyword evidence="1 2" id="KW-0732">Signal</keyword>
<comment type="caution">
    <text evidence="5">The sequence shown here is derived from an EMBL/GenBank/DDBJ whole genome shotgun (WGS) entry which is preliminary data.</text>
</comment>
<dbReference type="EMBL" id="BJYR01000019">
    <property type="protein sequence ID" value="GEO01080.1"/>
    <property type="molecule type" value="Genomic_DNA"/>
</dbReference>
<evidence type="ECO:0000259" key="4">
    <source>
        <dbReference type="Pfam" id="PF02872"/>
    </source>
</evidence>
<dbReference type="SUPFAM" id="SSF55816">
    <property type="entry name" value="5'-nucleotidase (syn. UDP-sugar hydrolase), C-terminal domain"/>
    <property type="match status" value="1"/>
</dbReference>
<feature type="domain" description="5'-Nucleotidase C-terminal" evidence="4">
    <location>
        <begin position="417"/>
        <end position="560"/>
    </location>
</feature>
<dbReference type="GO" id="GO:0030288">
    <property type="term" value="C:outer membrane-bounded periplasmic space"/>
    <property type="evidence" value="ECO:0007669"/>
    <property type="project" value="TreeGrafter"/>
</dbReference>
<dbReference type="GO" id="GO:0008768">
    <property type="term" value="F:UDP-sugar diphosphatase activity"/>
    <property type="evidence" value="ECO:0007669"/>
    <property type="project" value="TreeGrafter"/>
</dbReference>
<dbReference type="InterPro" id="IPR036907">
    <property type="entry name" value="5'-Nucleotdase_C_sf"/>
</dbReference>
<dbReference type="InterPro" id="IPR008334">
    <property type="entry name" value="5'-Nucleotdase_C"/>
</dbReference>
<proteinExistence type="inferred from homology"/>
<dbReference type="Gene3D" id="3.90.780.10">
    <property type="entry name" value="5'-Nucleotidase, C-terminal domain"/>
    <property type="match status" value="1"/>
</dbReference>
<feature type="domain" description="Calcineurin-like phosphoesterase" evidence="3">
    <location>
        <begin position="52"/>
        <end position="306"/>
    </location>
</feature>
<accession>A0A512AMZ6</accession>
<dbReference type="PRINTS" id="PR01607">
    <property type="entry name" value="APYRASEFAMLY"/>
</dbReference>
<keyword evidence="2" id="KW-0547">Nucleotide-binding</keyword>
<dbReference type="Proteomes" id="UP000321464">
    <property type="component" value="Unassembled WGS sequence"/>
</dbReference>
<dbReference type="InterPro" id="IPR029052">
    <property type="entry name" value="Metallo-depent_PP-like"/>
</dbReference>
<feature type="signal peptide" evidence="2">
    <location>
        <begin position="1"/>
        <end position="28"/>
    </location>
</feature>
<dbReference type="SUPFAM" id="SSF56300">
    <property type="entry name" value="Metallo-dependent phosphatases"/>
    <property type="match status" value="1"/>
</dbReference>
<dbReference type="InterPro" id="IPR006179">
    <property type="entry name" value="5_nucleotidase/apyrase"/>
</dbReference>
<protein>
    <submittedName>
        <fullName evidence="5">Bifunctional metallophosphatase/5'-nucleotidase</fullName>
    </submittedName>
</protein>
<dbReference type="Pfam" id="PF02872">
    <property type="entry name" value="5_nucleotid_C"/>
    <property type="match status" value="1"/>
</dbReference>
<sequence>MMFSSNSRRSGLLAVGALAFSVLLSGCAAPHAGSKMASAPSPAAAAPVEVAVLAFNDFHGNLEPPRQSVGMPDGQGGTAQVPAGGVAWLASALDSLRAKHPNSLTVAAGDLISASPLASSLFLDEPSVEALSRIGLDYAAVGNHEFDRGTRELLRMQTGGCEKLTLREPCQLERFAGARYHYLAASTLTASGAPLFPASAVRTFGSGAAQVKVGVIGLTLRGTPMLVNPAGIADVTFADEADTINAEVPKLKAQGADAIVVLIHQGGKQAGAPDPNGCGGFIGDIQPILARMSPAVDVVVSGHTHADYICEMPTSDPARRVLLTSAGLYGKELTEITLTIDPAAHRVTARSARNLIVQSQPFTSAKGLVALSPLVPAYAPRADIAAYVQRYVDASKAFATRPVGKLSGPAERGEAPAGSTGGPLAHLIADAQLAATRSAGAQIAFMNPYGVRAALVPAADGTVTFGDIYLVQPFGNALVTETLTGAEIKAVLEQGFDANGPEQVLAPSAGFVFRYDRRQPVGSRITAITLNGKPLDPAASYRVTMNGFLALGGDGFTVFKAGRDAVTGPTDIEAFEGLFRSNALVEVPHDARTIDAGG</sequence>
<evidence type="ECO:0000256" key="1">
    <source>
        <dbReference type="ARBA" id="ARBA00022729"/>
    </source>
</evidence>
<dbReference type="Gene3D" id="3.60.21.10">
    <property type="match status" value="1"/>
</dbReference>
<keyword evidence="2" id="KW-0378">Hydrolase</keyword>
<evidence type="ECO:0000313" key="5">
    <source>
        <dbReference type="EMBL" id="GEO01080.1"/>
    </source>
</evidence>
<dbReference type="GO" id="GO:0008253">
    <property type="term" value="F:5'-nucleotidase activity"/>
    <property type="evidence" value="ECO:0007669"/>
    <property type="project" value="TreeGrafter"/>
</dbReference>
<keyword evidence="6" id="KW-1185">Reference proteome</keyword>
<dbReference type="RefSeq" id="WP_246135225.1">
    <property type="nucleotide sequence ID" value="NZ_BJYR01000019.1"/>
</dbReference>
<dbReference type="AlphaFoldDB" id="A0A512AMZ6"/>
<dbReference type="InterPro" id="IPR006311">
    <property type="entry name" value="TAT_signal"/>
</dbReference>
<comment type="similarity">
    <text evidence="2">Belongs to the 5'-nucleotidase family.</text>
</comment>
<dbReference type="GO" id="GO:0009166">
    <property type="term" value="P:nucleotide catabolic process"/>
    <property type="evidence" value="ECO:0007669"/>
    <property type="project" value="InterPro"/>
</dbReference>
<feature type="chain" id="PRO_5022249856" evidence="2">
    <location>
        <begin position="29"/>
        <end position="598"/>
    </location>
</feature>
<gene>
    <name evidence="5" type="ORF">NSE01_29120</name>
</gene>
<organism evidence="5 6">
    <name type="scientific">Novosphingobium sediminis</name>
    <dbReference type="NCBI Taxonomy" id="707214"/>
    <lineage>
        <taxon>Bacteria</taxon>
        <taxon>Pseudomonadati</taxon>
        <taxon>Pseudomonadota</taxon>
        <taxon>Alphaproteobacteria</taxon>
        <taxon>Sphingomonadales</taxon>
        <taxon>Sphingomonadaceae</taxon>
        <taxon>Novosphingobium</taxon>
    </lineage>
</organism>
<dbReference type="PANTHER" id="PTHR11575">
    <property type="entry name" value="5'-NUCLEOTIDASE-RELATED"/>
    <property type="match status" value="1"/>
</dbReference>
<evidence type="ECO:0000313" key="6">
    <source>
        <dbReference type="Proteomes" id="UP000321464"/>
    </source>
</evidence>
<dbReference type="InterPro" id="IPR004843">
    <property type="entry name" value="Calcineurin-like_PHP"/>
</dbReference>
<reference evidence="5 6" key="1">
    <citation type="submission" date="2019-07" db="EMBL/GenBank/DDBJ databases">
        <title>Whole genome shotgun sequence of Novosphingobium sediminis NBRC 106119.</title>
        <authorList>
            <person name="Hosoyama A."/>
            <person name="Uohara A."/>
            <person name="Ohji S."/>
            <person name="Ichikawa N."/>
        </authorList>
    </citation>
    <scope>NUCLEOTIDE SEQUENCE [LARGE SCALE GENOMIC DNA]</scope>
    <source>
        <strain evidence="5 6">NBRC 106119</strain>
    </source>
</reference>
<name>A0A512AMZ6_9SPHN</name>
<evidence type="ECO:0000256" key="2">
    <source>
        <dbReference type="RuleBase" id="RU362119"/>
    </source>
</evidence>
<dbReference type="PANTHER" id="PTHR11575:SF24">
    <property type="entry name" value="5'-NUCLEOTIDASE"/>
    <property type="match status" value="1"/>
</dbReference>
<evidence type="ECO:0000259" key="3">
    <source>
        <dbReference type="Pfam" id="PF00149"/>
    </source>
</evidence>